<name>A0A840NGM3_9PSEU</name>
<dbReference type="RefSeq" id="WP_184481090.1">
    <property type="nucleotide sequence ID" value="NZ_JACHIV010000001.1"/>
</dbReference>
<dbReference type="InterPro" id="IPR050791">
    <property type="entry name" value="Aldo-Keto_reductase"/>
</dbReference>
<reference evidence="3 4" key="1">
    <citation type="submission" date="2020-08" db="EMBL/GenBank/DDBJ databases">
        <title>Sequencing the genomes of 1000 actinobacteria strains.</title>
        <authorList>
            <person name="Klenk H.-P."/>
        </authorList>
    </citation>
    <scope>NUCLEOTIDE SEQUENCE [LARGE SCALE GENOMIC DNA]</scope>
    <source>
        <strain evidence="3 4">DSM 45582</strain>
    </source>
</reference>
<dbReference type="PRINTS" id="PR00069">
    <property type="entry name" value="ALDKETRDTASE"/>
</dbReference>
<organism evidence="3 4">
    <name type="scientific">Saccharopolyspora gloriosae</name>
    <dbReference type="NCBI Taxonomy" id="455344"/>
    <lineage>
        <taxon>Bacteria</taxon>
        <taxon>Bacillati</taxon>
        <taxon>Actinomycetota</taxon>
        <taxon>Actinomycetes</taxon>
        <taxon>Pseudonocardiales</taxon>
        <taxon>Pseudonocardiaceae</taxon>
        <taxon>Saccharopolyspora</taxon>
    </lineage>
</organism>
<dbReference type="CDD" id="cd19088">
    <property type="entry name" value="AKR_AKR13B1"/>
    <property type="match status" value="1"/>
</dbReference>
<evidence type="ECO:0000313" key="4">
    <source>
        <dbReference type="Proteomes" id="UP000580474"/>
    </source>
</evidence>
<keyword evidence="4" id="KW-1185">Reference proteome</keyword>
<protein>
    <recommendedName>
        <fullName evidence="2">NADP-dependent oxidoreductase domain-containing protein</fullName>
    </recommendedName>
</protein>
<dbReference type="Gene3D" id="3.20.20.100">
    <property type="entry name" value="NADP-dependent oxidoreductase domain"/>
    <property type="match status" value="1"/>
</dbReference>
<accession>A0A840NGM3</accession>
<dbReference type="InterPro" id="IPR020471">
    <property type="entry name" value="AKR"/>
</dbReference>
<comment type="caution">
    <text evidence="3">The sequence shown here is derived from an EMBL/GenBank/DDBJ whole genome shotgun (WGS) entry which is preliminary data.</text>
</comment>
<gene>
    <name evidence="3" type="ORF">BJ969_004138</name>
</gene>
<dbReference type="SUPFAM" id="SSF51430">
    <property type="entry name" value="NAD(P)-linked oxidoreductase"/>
    <property type="match status" value="1"/>
</dbReference>
<evidence type="ECO:0000259" key="2">
    <source>
        <dbReference type="Pfam" id="PF00248"/>
    </source>
</evidence>
<dbReference type="PANTHER" id="PTHR43625:SF40">
    <property type="entry name" value="ALDO-KETO REDUCTASE YAKC [NADP(+)]"/>
    <property type="match status" value="1"/>
</dbReference>
<dbReference type="GO" id="GO:0005737">
    <property type="term" value="C:cytoplasm"/>
    <property type="evidence" value="ECO:0007669"/>
    <property type="project" value="TreeGrafter"/>
</dbReference>
<evidence type="ECO:0000256" key="1">
    <source>
        <dbReference type="ARBA" id="ARBA00023002"/>
    </source>
</evidence>
<sequence>MTTTNVLDLPGVRPVHRIGFGAMQLAGPGVLGPPADPARAEAVLRRAVELGIDHIDTSDFYGPWVVNELIAKALRPYPDGLVLATKVGAYRDQHGGFPPLGHPDALKSQVHDNLRRLHLETLDVVYLRHTVDRPGITLQDQLGALVELREEGLLRGIGLSNVTPEQFEQAQAVTPIASVQNAYNVFDRTAAALLDRTAELGVPFVPFFPLGSAFVADSRVRGDQVVRTIAQRRGATPAQVSLAWLLHRSPNLLLIPGTSSIEHLEVNSSADRVELTDTDVAELDDLVPEGTALEQAQ</sequence>
<dbReference type="Pfam" id="PF00248">
    <property type="entry name" value="Aldo_ket_red"/>
    <property type="match status" value="1"/>
</dbReference>
<dbReference type="InterPro" id="IPR036812">
    <property type="entry name" value="NAD(P)_OxRdtase_dom_sf"/>
</dbReference>
<evidence type="ECO:0000313" key="3">
    <source>
        <dbReference type="EMBL" id="MBB5071050.1"/>
    </source>
</evidence>
<dbReference type="NCBIfam" id="NF007695">
    <property type="entry name" value="PRK10376.1"/>
    <property type="match status" value="1"/>
</dbReference>
<keyword evidence="1" id="KW-0560">Oxidoreductase</keyword>
<dbReference type="GO" id="GO:0016491">
    <property type="term" value="F:oxidoreductase activity"/>
    <property type="evidence" value="ECO:0007669"/>
    <property type="project" value="UniProtKB-KW"/>
</dbReference>
<dbReference type="Proteomes" id="UP000580474">
    <property type="component" value="Unassembled WGS sequence"/>
</dbReference>
<proteinExistence type="predicted"/>
<feature type="domain" description="NADP-dependent oxidoreductase" evidence="2">
    <location>
        <begin position="17"/>
        <end position="286"/>
    </location>
</feature>
<dbReference type="AlphaFoldDB" id="A0A840NGM3"/>
<dbReference type="PANTHER" id="PTHR43625">
    <property type="entry name" value="AFLATOXIN B1 ALDEHYDE REDUCTASE"/>
    <property type="match status" value="1"/>
</dbReference>
<dbReference type="EMBL" id="JACHIV010000001">
    <property type="protein sequence ID" value="MBB5071050.1"/>
    <property type="molecule type" value="Genomic_DNA"/>
</dbReference>
<dbReference type="InterPro" id="IPR023210">
    <property type="entry name" value="NADP_OxRdtase_dom"/>
</dbReference>